<dbReference type="Proteomes" id="UP001307889">
    <property type="component" value="Chromosome 2"/>
</dbReference>
<accession>A0ABN7AEM1</accession>
<evidence type="ECO:0000313" key="2">
    <source>
        <dbReference type="Proteomes" id="UP001307889"/>
    </source>
</evidence>
<name>A0ABN7AEM1_9HEMI</name>
<proteinExistence type="predicted"/>
<evidence type="ECO:0000313" key="1">
    <source>
        <dbReference type="EMBL" id="BES90718.1"/>
    </source>
</evidence>
<dbReference type="EMBL" id="AP028910">
    <property type="protein sequence ID" value="BES90718.1"/>
    <property type="molecule type" value="Genomic_DNA"/>
</dbReference>
<keyword evidence="2" id="KW-1185">Reference proteome</keyword>
<sequence>MVDRGMGARSENLFHAVRRLFRRITIRFLAEREQGCNARDKSWKWQKRVSVEEWRVCVEGGKGGVREEERGVYNMEEVTVEVGEPRDLPGTDSSQRCSTFPTLFAFRNSVRRAELTRYGFLWIVGLAHGSSA</sequence>
<reference evidence="1 2" key="1">
    <citation type="submission" date="2023-09" db="EMBL/GenBank/DDBJ databases">
        <title>Nesidiocoris tenuis whole genome shotgun sequence.</title>
        <authorList>
            <person name="Shibata T."/>
            <person name="Shimoda M."/>
            <person name="Kobayashi T."/>
            <person name="Uehara T."/>
        </authorList>
    </citation>
    <scope>NUCLEOTIDE SEQUENCE [LARGE SCALE GENOMIC DNA]</scope>
    <source>
        <strain evidence="1 2">Japan</strain>
    </source>
</reference>
<protein>
    <submittedName>
        <fullName evidence="1">Uncharacterized protein</fullName>
    </submittedName>
</protein>
<organism evidence="1 2">
    <name type="scientific">Nesidiocoris tenuis</name>
    <dbReference type="NCBI Taxonomy" id="355587"/>
    <lineage>
        <taxon>Eukaryota</taxon>
        <taxon>Metazoa</taxon>
        <taxon>Ecdysozoa</taxon>
        <taxon>Arthropoda</taxon>
        <taxon>Hexapoda</taxon>
        <taxon>Insecta</taxon>
        <taxon>Pterygota</taxon>
        <taxon>Neoptera</taxon>
        <taxon>Paraneoptera</taxon>
        <taxon>Hemiptera</taxon>
        <taxon>Heteroptera</taxon>
        <taxon>Panheteroptera</taxon>
        <taxon>Cimicomorpha</taxon>
        <taxon>Miridae</taxon>
        <taxon>Dicyphina</taxon>
        <taxon>Nesidiocoris</taxon>
    </lineage>
</organism>
<gene>
    <name evidence="1" type="ORF">NTJ_03526</name>
</gene>